<proteinExistence type="predicted"/>
<evidence type="ECO:0008006" key="3">
    <source>
        <dbReference type="Google" id="ProtNLM"/>
    </source>
</evidence>
<gene>
    <name evidence="1" type="ORF">A3Q56_05036</name>
</gene>
<sequence>MACTKILAGNLSCLKNLRLCFITRHSSTIQQELPPRKLFFKEPIQTRLYNLLLLDAKSISTEKLTQPSEVTYKLLEKDEIEDCMNKVCQVSLKKMQFPPVLDPFDNDDEYNIWSDTNDYYKTTNSNLSQKYGDKCDLFSTKYDFDTYDAFVDESHDREKQYTKDKIIKKDEIQGFSKFCHVFVDTSLDKQWLDRMIVIRETDGNLRESMNYERRRILNRILPQHYERRPYIPKMFTFNFKNMLDTKEYNYLLDNLLLQFECNDPIYVDIIERVYTSVNETFSFDLLHSTRHFGGLVNLKFLI</sequence>
<dbReference type="GO" id="GO:0005763">
    <property type="term" value="C:mitochondrial small ribosomal subunit"/>
    <property type="evidence" value="ECO:0007669"/>
    <property type="project" value="TreeGrafter"/>
</dbReference>
<name>A0A177B0S2_9BILA</name>
<keyword evidence="2" id="KW-1185">Reference proteome</keyword>
<organism evidence="1 2">
    <name type="scientific">Intoshia linei</name>
    <dbReference type="NCBI Taxonomy" id="1819745"/>
    <lineage>
        <taxon>Eukaryota</taxon>
        <taxon>Metazoa</taxon>
        <taxon>Spiralia</taxon>
        <taxon>Lophotrochozoa</taxon>
        <taxon>Mesozoa</taxon>
        <taxon>Orthonectida</taxon>
        <taxon>Rhopaluridae</taxon>
        <taxon>Intoshia</taxon>
    </lineage>
</organism>
<protein>
    <recommendedName>
        <fullName evidence="3">28S ribosomal protein S22, mitochondrial</fullName>
    </recommendedName>
</protein>
<dbReference type="InterPro" id="IPR019374">
    <property type="entry name" value="Ribosomal_mS22"/>
</dbReference>
<accession>A0A177B0S2</accession>
<reference evidence="1 2" key="1">
    <citation type="submission" date="2016-04" db="EMBL/GenBank/DDBJ databases">
        <title>The genome of Intoshia linei affirms orthonectids as highly simplified spiralians.</title>
        <authorList>
            <person name="Mikhailov K.V."/>
            <person name="Slusarev G.S."/>
            <person name="Nikitin M.A."/>
            <person name="Logacheva M.D."/>
            <person name="Penin A."/>
            <person name="Aleoshin V."/>
            <person name="Panchin Y.V."/>
        </authorList>
    </citation>
    <scope>NUCLEOTIDE SEQUENCE [LARGE SCALE GENOMIC DNA]</scope>
    <source>
        <strain evidence="1">Intl2013</strain>
        <tissue evidence="1">Whole animal</tissue>
    </source>
</reference>
<comment type="caution">
    <text evidence="1">The sequence shown here is derived from an EMBL/GenBank/DDBJ whole genome shotgun (WGS) entry which is preliminary data.</text>
</comment>
<dbReference type="OrthoDB" id="273181at2759"/>
<evidence type="ECO:0000313" key="2">
    <source>
        <dbReference type="Proteomes" id="UP000078046"/>
    </source>
</evidence>
<dbReference type="Pfam" id="PF10245">
    <property type="entry name" value="MRP-S22"/>
    <property type="match status" value="1"/>
</dbReference>
<evidence type="ECO:0000313" key="1">
    <source>
        <dbReference type="EMBL" id="OAF67233.1"/>
    </source>
</evidence>
<dbReference type="AlphaFoldDB" id="A0A177B0S2"/>
<dbReference type="EMBL" id="LWCA01000714">
    <property type="protein sequence ID" value="OAF67233.1"/>
    <property type="molecule type" value="Genomic_DNA"/>
</dbReference>
<dbReference type="PANTHER" id="PTHR13071">
    <property type="entry name" value="MITOCHONDRIAL 28S RIBOSOMAL PROTEIN S22"/>
    <property type="match status" value="1"/>
</dbReference>
<dbReference type="GO" id="GO:0003735">
    <property type="term" value="F:structural constituent of ribosome"/>
    <property type="evidence" value="ECO:0007669"/>
    <property type="project" value="TreeGrafter"/>
</dbReference>
<dbReference type="Proteomes" id="UP000078046">
    <property type="component" value="Unassembled WGS sequence"/>
</dbReference>
<dbReference type="PANTHER" id="PTHR13071:SF4">
    <property type="entry name" value="SMALL RIBOSOMAL SUBUNIT PROTEIN MS22"/>
    <property type="match status" value="1"/>
</dbReference>